<proteinExistence type="predicted"/>
<evidence type="ECO:0000313" key="3">
    <source>
        <dbReference type="Proteomes" id="UP001162131"/>
    </source>
</evidence>
<dbReference type="EMBL" id="CAJZBQ010000025">
    <property type="protein sequence ID" value="CAG9320300.1"/>
    <property type="molecule type" value="Genomic_DNA"/>
</dbReference>
<dbReference type="AlphaFoldDB" id="A0AAU9J0E1"/>
<dbReference type="Gene3D" id="1.10.510.10">
    <property type="entry name" value="Transferase(Phosphotransferase) domain 1"/>
    <property type="match status" value="1"/>
</dbReference>
<gene>
    <name evidence="2" type="ORF">BSTOLATCC_MIC26220</name>
</gene>
<feature type="region of interest" description="Disordered" evidence="1">
    <location>
        <begin position="51"/>
        <end position="73"/>
    </location>
</feature>
<dbReference type="SUPFAM" id="SSF56112">
    <property type="entry name" value="Protein kinase-like (PK-like)"/>
    <property type="match status" value="1"/>
</dbReference>
<comment type="caution">
    <text evidence="2">The sequence shown here is derived from an EMBL/GenBank/DDBJ whole genome shotgun (WGS) entry which is preliminary data.</text>
</comment>
<name>A0AAU9J0E1_9CILI</name>
<protein>
    <submittedName>
        <fullName evidence="2">Uncharacterized protein</fullName>
    </submittedName>
</protein>
<organism evidence="2 3">
    <name type="scientific">Blepharisma stoltei</name>
    <dbReference type="NCBI Taxonomy" id="1481888"/>
    <lineage>
        <taxon>Eukaryota</taxon>
        <taxon>Sar</taxon>
        <taxon>Alveolata</taxon>
        <taxon>Ciliophora</taxon>
        <taxon>Postciliodesmatophora</taxon>
        <taxon>Heterotrichea</taxon>
        <taxon>Heterotrichida</taxon>
        <taxon>Blepharismidae</taxon>
        <taxon>Blepharisma</taxon>
    </lineage>
</organism>
<evidence type="ECO:0000256" key="1">
    <source>
        <dbReference type="SAM" id="MobiDB-lite"/>
    </source>
</evidence>
<sequence>MQLRVKTPWSGNNKKELVLQTEIVKFLLLKQISNQNSREMIKWIKKLMMPNPNSRPNSSQSLKQLFNEAKDSI</sequence>
<dbReference type="InterPro" id="IPR011009">
    <property type="entry name" value="Kinase-like_dom_sf"/>
</dbReference>
<dbReference type="Proteomes" id="UP001162131">
    <property type="component" value="Unassembled WGS sequence"/>
</dbReference>
<accession>A0AAU9J0E1</accession>
<evidence type="ECO:0000313" key="2">
    <source>
        <dbReference type="EMBL" id="CAG9320300.1"/>
    </source>
</evidence>
<reference evidence="2" key="1">
    <citation type="submission" date="2021-09" db="EMBL/GenBank/DDBJ databases">
        <authorList>
            <consortium name="AG Swart"/>
            <person name="Singh M."/>
            <person name="Singh A."/>
            <person name="Seah K."/>
            <person name="Emmerich C."/>
        </authorList>
    </citation>
    <scope>NUCLEOTIDE SEQUENCE</scope>
    <source>
        <strain evidence="2">ATCC30299</strain>
    </source>
</reference>
<keyword evidence="3" id="KW-1185">Reference proteome</keyword>